<dbReference type="InterPro" id="IPR001114">
    <property type="entry name" value="Adenylosuccinate_synthetase"/>
</dbReference>
<dbReference type="GO" id="GO:0044208">
    <property type="term" value="P:'de novo' AMP biosynthetic process"/>
    <property type="evidence" value="ECO:0007669"/>
    <property type="project" value="TreeGrafter"/>
</dbReference>
<dbReference type="WBParaSite" id="SCUD_0000459901-mRNA-1">
    <property type="protein sequence ID" value="SCUD_0000459901-mRNA-1"/>
    <property type="gene ID" value="SCUD_0000459901"/>
</dbReference>
<proteinExistence type="predicted"/>
<evidence type="ECO:0000313" key="2">
    <source>
        <dbReference type="Proteomes" id="UP000279833"/>
    </source>
</evidence>
<dbReference type="SUPFAM" id="SSF52540">
    <property type="entry name" value="P-loop containing nucleoside triphosphate hydrolases"/>
    <property type="match status" value="1"/>
</dbReference>
<dbReference type="Gene3D" id="3.90.170.10">
    <property type="entry name" value="Adenylosuccinate Synthetase, subunit A, domain 3"/>
    <property type="match status" value="1"/>
</dbReference>
<sequence>MDAGYWSPCARLVWNPVKAPDIRFLSSQFRKQHRHVKAMSRTSLAEAIYATYHFYELTVFILFITLSAYTTRVGSGTFPTELLDGIGEFIQKKGCEWGVTTKRKRRIGWLDTVVIRYAHIINDFNALALTKIDVLDDLEEVVNFTLVN</sequence>
<dbReference type="Proteomes" id="UP000279833">
    <property type="component" value="Unassembled WGS sequence"/>
</dbReference>
<dbReference type="EMBL" id="UZAK01006281">
    <property type="protein sequence ID" value="VDO89894.1"/>
    <property type="molecule type" value="Genomic_DNA"/>
</dbReference>
<evidence type="ECO:0000313" key="1">
    <source>
        <dbReference type="EMBL" id="VDO89894.1"/>
    </source>
</evidence>
<keyword evidence="2" id="KW-1185">Reference proteome</keyword>
<reference evidence="3" key="1">
    <citation type="submission" date="2016-06" db="UniProtKB">
        <authorList>
            <consortium name="WormBaseParasite"/>
        </authorList>
    </citation>
    <scope>IDENTIFICATION</scope>
</reference>
<gene>
    <name evidence="1" type="ORF">SCUD_LOCUS4599</name>
</gene>
<dbReference type="PANTHER" id="PTHR11846:SF0">
    <property type="entry name" value="ADENYLOSUCCINATE SYNTHETASE"/>
    <property type="match status" value="1"/>
</dbReference>
<reference evidence="1 2" key="2">
    <citation type="submission" date="2018-11" db="EMBL/GenBank/DDBJ databases">
        <authorList>
            <consortium name="Pathogen Informatics"/>
        </authorList>
    </citation>
    <scope>NUCLEOTIDE SEQUENCE [LARGE SCALE GENOMIC DNA]</scope>
    <source>
        <strain evidence="1">Dakar</strain>
        <strain evidence="2">Dakar, Senegal</strain>
    </source>
</reference>
<dbReference type="SMART" id="SM00788">
    <property type="entry name" value="Adenylsucc_synt"/>
    <property type="match status" value="1"/>
</dbReference>
<dbReference type="PANTHER" id="PTHR11846">
    <property type="entry name" value="ADENYLOSUCCINATE SYNTHETASE"/>
    <property type="match status" value="1"/>
</dbReference>
<dbReference type="STRING" id="6186.A0A183JPG2"/>
<name>A0A183JPG2_9TREM</name>
<protein>
    <submittedName>
        <fullName evidence="3">Addiction module toxin RelE</fullName>
    </submittedName>
</protein>
<organism evidence="3">
    <name type="scientific">Schistosoma curassoni</name>
    <dbReference type="NCBI Taxonomy" id="6186"/>
    <lineage>
        <taxon>Eukaryota</taxon>
        <taxon>Metazoa</taxon>
        <taxon>Spiralia</taxon>
        <taxon>Lophotrochozoa</taxon>
        <taxon>Platyhelminthes</taxon>
        <taxon>Trematoda</taxon>
        <taxon>Digenea</taxon>
        <taxon>Strigeidida</taxon>
        <taxon>Schistosomatoidea</taxon>
        <taxon>Schistosomatidae</taxon>
        <taxon>Schistosoma</taxon>
    </lineage>
</organism>
<dbReference type="GO" id="GO:0046040">
    <property type="term" value="P:IMP metabolic process"/>
    <property type="evidence" value="ECO:0007669"/>
    <property type="project" value="TreeGrafter"/>
</dbReference>
<dbReference type="GO" id="GO:0004019">
    <property type="term" value="F:adenylosuccinate synthase activity"/>
    <property type="evidence" value="ECO:0007669"/>
    <property type="project" value="InterPro"/>
</dbReference>
<dbReference type="Pfam" id="PF00709">
    <property type="entry name" value="Adenylsucc_synt"/>
    <property type="match status" value="1"/>
</dbReference>
<dbReference type="GO" id="GO:0000166">
    <property type="term" value="F:nucleotide binding"/>
    <property type="evidence" value="ECO:0007669"/>
    <property type="project" value="InterPro"/>
</dbReference>
<dbReference type="InterPro" id="IPR027417">
    <property type="entry name" value="P-loop_NTPase"/>
</dbReference>
<evidence type="ECO:0000313" key="3">
    <source>
        <dbReference type="WBParaSite" id="SCUD_0000459901-mRNA-1"/>
    </source>
</evidence>
<dbReference type="InterPro" id="IPR042111">
    <property type="entry name" value="Adenylosuccinate_synth_dom3"/>
</dbReference>
<dbReference type="AlphaFoldDB" id="A0A183JPG2"/>
<accession>A0A183JPG2</accession>
<dbReference type="GO" id="GO:0005737">
    <property type="term" value="C:cytoplasm"/>
    <property type="evidence" value="ECO:0007669"/>
    <property type="project" value="TreeGrafter"/>
</dbReference>